<comment type="caution">
    <text evidence="1">The sequence shown here is derived from an EMBL/GenBank/DDBJ whole genome shotgun (WGS) entry which is preliminary data.</text>
</comment>
<dbReference type="SUPFAM" id="SSF53187">
    <property type="entry name" value="Zn-dependent exopeptidases"/>
    <property type="match status" value="1"/>
</dbReference>
<dbReference type="GO" id="GO:0006508">
    <property type="term" value="P:proteolysis"/>
    <property type="evidence" value="ECO:0007669"/>
    <property type="project" value="InterPro"/>
</dbReference>
<organism evidence="1 2">
    <name type="scientific">Haliea salexigens</name>
    <dbReference type="NCBI Taxonomy" id="287487"/>
    <lineage>
        <taxon>Bacteria</taxon>
        <taxon>Pseudomonadati</taxon>
        <taxon>Pseudomonadota</taxon>
        <taxon>Gammaproteobacteria</taxon>
        <taxon>Cellvibrionales</taxon>
        <taxon>Halieaceae</taxon>
        <taxon>Haliea</taxon>
    </lineage>
</organism>
<dbReference type="EMBL" id="DMND01000077">
    <property type="protein sequence ID" value="HAN27137.1"/>
    <property type="molecule type" value="Genomic_DNA"/>
</dbReference>
<sequence>MHVDEFNRELLAFLAAATTPFHAVEALVTRLQAAGFTPLPAEQAWPLKAGGRYYLTRNDSSLIAFTVGTECPPEVGVRMVGAHTDSPCLMVKPTPEKRRAGYFQL</sequence>
<dbReference type="PANTHER" id="PTHR28570">
    <property type="entry name" value="ASPARTYL AMINOPEPTIDASE"/>
    <property type="match status" value="1"/>
</dbReference>
<dbReference type="InterPro" id="IPR001948">
    <property type="entry name" value="Peptidase_M18"/>
</dbReference>
<dbReference type="GO" id="GO:0008270">
    <property type="term" value="F:zinc ion binding"/>
    <property type="evidence" value="ECO:0007669"/>
    <property type="project" value="InterPro"/>
</dbReference>
<proteinExistence type="predicted"/>
<keyword evidence="1" id="KW-0645">Protease</keyword>
<dbReference type="PANTHER" id="PTHR28570:SF3">
    <property type="entry name" value="ASPARTYL AMINOPEPTIDASE"/>
    <property type="match status" value="1"/>
</dbReference>
<protein>
    <submittedName>
        <fullName evidence="1">M18 family aminopeptidase</fullName>
    </submittedName>
</protein>
<dbReference type="Gene3D" id="3.40.630.10">
    <property type="entry name" value="Zn peptidases"/>
    <property type="match status" value="1"/>
</dbReference>
<name>A0A3C1KKB7_9GAMM</name>
<evidence type="ECO:0000313" key="1">
    <source>
        <dbReference type="EMBL" id="HAN27137.1"/>
    </source>
</evidence>
<dbReference type="GO" id="GO:0004177">
    <property type="term" value="F:aminopeptidase activity"/>
    <property type="evidence" value="ECO:0007669"/>
    <property type="project" value="UniProtKB-KW"/>
</dbReference>
<keyword evidence="1" id="KW-0031">Aminopeptidase</keyword>
<dbReference type="AlphaFoldDB" id="A0A3C1KKB7"/>
<evidence type="ECO:0000313" key="2">
    <source>
        <dbReference type="Proteomes" id="UP000259273"/>
    </source>
</evidence>
<feature type="non-terminal residue" evidence="1">
    <location>
        <position position="105"/>
    </location>
</feature>
<reference evidence="1 2" key="1">
    <citation type="journal article" date="2018" name="Nat. Biotechnol.">
        <title>A standardized bacterial taxonomy based on genome phylogeny substantially revises the tree of life.</title>
        <authorList>
            <person name="Parks D.H."/>
            <person name="Chuvochina M."/>
            <person name="Waite D.W."/>
            <person name="Rinke C."/>
            <person name="Skarshewski A."/>
            <person name="Chaumeil P.A."/>
            <person name="Hugenholtz P."/>
        </authorList>
    </citation>
    <scope>NUCLEOTIDE SEQUENCE [LARGE SCALE GENOMIC DNA]</scope>
    <source>
        <strain evidence="1">UBA9158</strain>
    </source>
</reference>
<dbReference type="Pfam" id="PF02127">
    <property type="entry name" value="Peptidase_M18"/>
    <property type="match status" value="1"/>
</dbReference>
<accession>A0A3C1KKB7</accession>
<gene>
    <name evidence="1" type="ORF">DCP75_05355</name>
</gene>
<keyword evidence="1" id="KW-0378">Hydrolase</keyword>
<dbReference type="Proteomes" id="UP000259273">
    <property type="component" value="Unassembled WGS sequence"/>
</dbReference>